<evidence type="ECO:0000259" key="7">
    <source>
        <dbReference type="SMART" id="SM00906"/>
    </source>
</evidence>
<dbReference type="PANTHER" id="PTHR46910">
    <property type="entry name" value="TRANSCRIPTION FACTOR PDR1"/>
    <property type="match status" value="1"/>
</dbReference>
<comment type="subcellular location">
    <subcellularLocation>
        <location evidence="1">Nucleus</location>
    </subcellularLocation>
</comment>
<dbReference type="Pfam" id="PF04082">
    <property type="entry name" value="Fungal_trans"/>
    <property type="match status" value="1"/>
</dbReference>
<dbReference type="GO" id="GO:0005634">
    <property type="term" value="C:nucleus"/>
    <property type="evidence" value="ECO:0007669"/>
    <property type="project" value="UniProtKB-SubCell"/>
</dbReference>
<dbReference type="OMA" id="VKNTCAI"/>
<evidence type="ECO:0000256" key="2">
    <source>
        <dbReference type="ARBA" id="ARBA00023015"/>
    </source>
</evidence>
<dbReference type="OrthoDB" id="39175at2759"/>
<keyword evidence="3" id="KW-0238">DNA-binding</keyword>
<accession>A0A1R3RBD1</accession>
<dbReference type="STRING" id="602072.A0A1R3RBD1"/>
<evidence type="ECO:0000313" key="9">
    <source>
        <dbReference type="Proteomes" id="UP000188318"/>
    </source>
</evidence>
<organism evidence="8 9">
    <name type="scientific">Aspergillus carbonarius (strain ITEM 5010)</name>
    <dbReference type="NCBI Taxonomy" id="602072"/>
    <lineage>
        <taxon>Eukaryota</taxon>
        <taxon>Fungi</taxon>
        <taxon>Dikarya</taxon>
        <taxon>Ascomycota</taxon>
        <taxon>Pezizomycotina</taxon>
        <taxon>Eurotiomycetes</taxon>
        <taxon>Eurotiomycetidae</taxon>
        <taxon>Eurotiales</taxon>
        <taxon>Aspergillaceae</taxon>
        <taxon>Aspergillus</taxon>
        <taxon>Aspergillus subgen. Circumdati</taxon>
    </lineage>
</organism>
<feature type="domain" description="Xylanolytic transcriptional activator regulatory" evidence="7">
    <location>
        <begin position="186"/>
        <end position="253"/>
    </location>
</feature>
<dbReference type="GO" id="GO:0003677">
    <property type="term" value="F:DNA binding"/>
    <property type="evidence" value="ECO:0007669"/>
    <property type="project" value="UniProtKB-KW"/>
</dbReference>
<evidence type="ECO:0000256" key="5">
    <source>
        <dbReference type="ARBA" id="ARBA00023242"/>
    </source>
</evidence>
<protein>
    <recommendedName>
        <fullName evidence="7">Xylanolytic transcriptional activator regulatory domain-containing protein</fullName>
    </recommendedName>
</protein>
<dbReference type="GO" id="GO:0003700">
    <property type="term" value="F:DNA-binding transcription factor activity"/>
    <property type="evidence" value="ECO:0007669"/>
    <property type="project" value="InterPro"/>
</dbReference>
<reference evidence="9" key="1">
    <citation type="journal article" date="2017" name="Genome Biol.">
        <title>Comparative genomics reveals high biological diversity and specific adaptations in the industrially and medically important fungal genus Aspergillus.</title>
        <authorList>
            <person name="de Vries R.P."/>
            <person name="Riley R."/>
            <person name="Wiebenga A."/>
            <person name="Aguilar-Osorio G."/>
            <person name="Amillis S."/>
            <person name="Uchima C.A."/>
            <person name="Anderluh G."/>
            <person name="Asadollahi M."/>
            <person name="Askin M."/>
            <person name="Barry K."/>
            <person name="Battaglia E."/>
            <person name="Bayram O."/>
            <person name="Benocci T."/>
            <person name="Braus-Stromeyer S.A."/>
            <person name="Caldana C."/>
            <person name="Canovas D."/>
            <person name="Cerqueira G.C."/>
            <person name="Chen F."/>
            <person name="Chen W."/>
            <person name="Choi C."/>
            <person name="Clum A."/>
            <person name="Dos Santos R.A."/>
            <person name="Damasio A.R."/>
            <person name="Diallinas G."/>
            <person name="Emri T."/>
            <person name="Fekete E."/>
            <person name="Flipphi M."/>
            <person name="Freyberg S."/>
            <person name="Gallo A."/>
            <person name="Gournas C."/>
            <person name="Habgood R."/>
            <person name="Hainaut M."/>
            <person name="Harispe M.L."/>
            <person name="Henrissat B."/>
            <person name="Hilden K.S."/>
            <person name="Hope R."/>
            <person name="Hossain A."/>
            <person name="Karabika E."/>
            <person name="Karaffa L."/>
            <person name="Karanyi Z."/>
            <person name="Krasevec N."/>
            <person name="Kuo A."/>
            <person name="Kusch H."/>
            <person name="LaButti K."/>
            <person name="Lagendijk E.L."/>
            <person name="Lapidus A."/>
            <person name="Levasseur A."/>
            <person name="Lindquist E."/>
            <person name="Lipzen A."/>
            <person name="Logrieco A.F."/>
            <person name="MacCabe A."/>
            <person name="Maekelae M.R."/>
            <person name="Malavazi I."/>
            <person name="Melin P."/>
            <person name="Meyer V."/>
            <person name="Mielnichuk N."/>
            <person name="Miskei M."/>
            <person name="Molnar A.P."/>
            <person name="Mule G."/>
            <person name="Ngan C.Y."/>
            <person name="Orejas M."/>
            <person name="Orosz E."/>
            <person name="Ouedraogo J.P."/>
            <person name="Overkamp K.M."/>
            <person name="Park H.-S."/>
            <person name="Perrone G."/>
            <person name="Piumi F."/>
            <person name="Punt P.J."/>
            <person name="Ram A.F."/>
            <person name="Ramon A."/>
            <person name="Rauscher S."/>
            <person name="Record E."/>
            <person name="Riano-Pachon D.M."/>
            <person name="Robert V."/>
            <person name="Roehrig J."/>
            <person name="Ruller R."/>
            <person name="Salamov A."/>
            <person name="Salih N.S."/>
            <person name="Samson R.A."/>
            <person name="Sandor E."/>
            <person name="Sanguinetti M."/>
            <person name="Schuetze T."/>
            <person name="Sepcic K."/>
            <person name="Shelest E."/>
            <person name="Sherlock G."/>
            <person name="Sophianopoulou V."/>
            <person name="Squina F.M."/>
            <person name="Sun H."/>
            <person name="Susca A."/>
            <person name="Todd R.B."/>
            <person name="Tsang A."/>
            <person name="Unkles S.E."/>
            <person name="van de Wiele N."/>
            <person name="van Rossen-Uffink D."/>
            <person name="Oliveira J.V."/>
            <person name="Vesth T.C."/>
            <person name="Visser J."/>
            <person name="Yu J.-H."/>
            <person name="Zhou M."/>
            <person name="Andersen M.R."/>
            <person name="Archer D.B."/>
            <person name="Baker S.E."/>
            <person name="Benoit I."/>
            <person name="Brakhage A.A."/>
            <person name="Braus G.H."/>
            <person name="Fischer R."/>
            <person name="Frisvad J.C."/>
            <person name="Goldman G.H."/>
            <person name="Houbraken J."/>
            <person name="Oakley B."/>
            <person name="Pocsi I."/>
            <person name="Scazzocchio C."/>
            <person name="Seiboth B."/>
            <person name="vanKuyk P.A."/>
            <person name="Wortman J."/>
            <person name="Dyer P.S."/>
            <person name="Grigoriev I.V."/>
        </authorList>
    </citation>
    <scope>NUCLEOTIDE SEQUENCE [LARGE SCALE GENOMIC DNA]</scope>
    <source>
        <strain evidence="9">ITEM 5010</strain>
    </source>
</reference>
<dbReference type="PANTHER" id="PTHR46910:SF37">
    <property type="entry name" value="ZN(II)2CYS6 TRANSCRIPTION FACTOR (EUROFUNG)"/>
    <property type="match status" value="1"/>
</dbReference>
<proteinExistence type="predicted"/>
<feature type="region of interest" description="Disordered" evidence="6">
    <location>
        <begin position="418"/>
        <end position="440"/>
    </location>
</feature>
<evidence type="ECO:0000256" key="4">
    <source>
        <dbReference type="ARBA" id="ARBA00023163"/>
    </source>
</evidence>
<evidence type="ECO:0000256" key="3">
    <source>
        <dbReference type="ARBA" id="ARBA00023125"/>
    </source>
</evidence>
<keyword evidence="2" id="KW-0805">Transcription regulation</keyword>
<dbReference type="Proteomes" id="UP000188318">
    <property type="component" value="Unassembled WGS sequence"/>
</dbReference>
<dbReference type="InterPro" id="IPR007219">
    <property type="entry name" value="XnlR_reg_dom"/>
</dbReference>
<evidence type="ECO:0000256" key="1">
    <source>
        <dbReference type="ARBA" id="ARBA00004123"/>
    </source>
</evidence>
<dbReference type="AlphaFoldDB" id="A0A1R3RBD1"/>
<dbReference type="EMBL" id="KV907509">
    <property type="protein sequence ID" value="OOF91790.1"/>
    <property type="molecule type" value="Genomic_DNA"/>
</dbReference>
<evidence type="ECO:0000256" key="6">
    <source>
        <dbReference type="SAM" id="MobiDB-lite"/>
    </source>
</evidence>
<dbReference type="GO" id="GO:0008270">
    <property type="term" value="F:zinc ion binding"/>
    <property type="evidence" value="ECO:0007669"/>
    <property type="project" value="InterPro"/>
</dbReference>
<dbReference type="InterPro" id="IPR050987">
    <property type="entry name" value="AtrR-like"/>
</dbReference>
<sequence length="529" mass="58873">MSAELTTIFGPNPNISFFPAKRVRAINDRLGHSRLDQLLDEIRAVVATKVKNTCAIPQSYTQRHRDAGSNNELPSPEIIGSHITAYFDTVHPVYPFLCPDTFRARALGQNLTQSLTADKSWAALFYTIVAIGCQNNDGGSFEAGVGEAWSYFERSLSYFQDLLFGRGSLTAVQAIFSSTVSAFQFEPLMLSEAAIMAQGLGYHRSNSPQEGPCRRTFWVLYFMEKTSCFATGKTSVLDDANISCAIPDVPESTFHDYDWFFNFVKYARLVSKIHQSLFTISSVSQPLSSYNLVVESLRMELETWRLTAPPRFRPGETLKTRLLRETLAVQVALITHFLYLNALLTLSWTVLHHGAVRLGTTQQEVMKRELMRTARSVLELTVFIEVAPSTPYASNGALPGSLVAEFAHLARQYVSETRKSKSRDCSETGPSQAPVEVSPSVPQAMRATMTKTAITASQVQNAVSVLPQGPVNDLSIDMQPWSPASLDRSESLFLPYIDDPSYYFGDLQLLGIDVRDLFDHPYQLPGNDQ</sequence>
<keyword evidence="4" id="KW-0804">Transcription</keyword>
<gene>
    <name evidence="8" type="ORF">ASPCADRAFT_399689</name>
</gene>
<dbReference type="CDD" id="cd12148">
    <property type="entry name" value="fungal_TF_MHR"/>
    <property type="match status" value="1"/>
</dbReference>
<keyword evidence="5" id="KW-0539">Nucleus</keyword>
<dbReference type="SMART" id="SM00906">
    <property type="entry name" value="Fungal_trans"/>
    <property type="match status" value="1"/>
</dbReference>
<dbReference type="GO" id="GO:0006351">
    <property type="term" value="P:DNA-templated transcription"/>
    <property type="evidence" value="ECO:0007669"/>
    <property type="project" value="InterPro"/>
</dbReference>
<name>A0A1R3RBD1_ASPC5</name>
<evidence type="ECO:0000313" key="8">
    <source>
        <dbReference type="EMBL" id="OOF91790.1"/>
    </source>
</evidence>
<keyword evidence="9" id="KW-1185">Reference proteome</keyword>
<dbReference type="VEuPathDB" id="FungiDB:ASPCADRAFT_399689"/>